<proteinExistence type="predicted"/>
<dbReference type="OrthoDB" id="6333371at2759"/>
<dbReference type="Gene3D" id="2.60.40.10">
    <property type="entry name" value="Immunoglobulins"/>
    <property type="match status" value="1"/>
</dbReference>
<accession>F4W5I1</accession>
<dbReference type="AlphaFoldDB" id="F4W5I1"/>
<dbReference type="InterPro" id="IPR013783">
    <property type="entry name" value="Ig-like_fold"/>
</dbReference>
<gene>
    <name evidence="2" type="ORF">G5I_00678</name>
</gene>
<dbReference type="PANTHER" id="PTHR21261:SF6">
    <property type="entry name" value="BEATEN PATH IIA-RELATED"/>
    <property type="match status" value="1"/>
</dbReference>
<dbReference type="InParanoid" id="F4W5I1"/>
<keyword evidence="3" id="KW-1185">Reference proteome</keyword>
<organism evidence="3">
    <name type="scientific">Acromyrmex echinatior</name>
    <name type="common">Panamanian leafcutter ant</name>
    <name type="synonym">Acromyrmex octospinosus echinatior</name>
    <dbReference type="NCBI Taxonomy" id="103372"/>
    <lineage>
        <taxon>Eukaryota</taxon>
        <taxon>Metazoa</taxon>
        <taxon>Ecdysozoa</taxon>
        <taxon>Arthropoda</taxon>
        <taxon>Hexapoda</taxon>
        <taxon>Insecta</taxon>
        <taxon>Pterygota</taxon>
        <taxon>Neoptera</taxon>
        <taxon>Endopterygota</taxon>
        <taxon>Hymenoptera</taxon>
        <taxon>Apocrita</taxon>
        <taxon>Aculeata</taxon>
        <taxon>Formicoidea</taxon>
        <taxon>Formicidae</taxon>
        <taxon>Myrmicinae</taxon>
        <taxon>Acromyrmex</taxon>
    </lineage>
</organism>
<dbReference type="PANTHER" id="PTHR21261">
    <property type="entry name" value="BEAT PROTEIN"/>
    <property type="match status" value="1"/>
</dbReference>
<feature type="domain" description="Ig-like" evidence="1">
    <location>
        <begin position="5"/>
        <end position="124"/>
    </location>
</feature>
<dbReference type="eggNOG" id="ENOG502RZTG">
    <property type="taxonomic scope" value="Eukaryota"/>
</dbReference>
<dbReference type="EMBL" id="GL887646">
    <property type="protein sequence ID" value="EGI70541.1"/>
    <property type="molecule type" value="Genomic_DNA"/>
</dbReference>
<dbReference type="PROSITE" id="PS50835">
    <property type="entry name" value="IG_LIKE"/>
    <property type="match status" value="1"/>
</dbReference>
<dbReference type="Proteomes" id="UP000007755">
    <property type="component" value="Unassembled WGS sequence"/>
</dbReference>
<reference evidence="2" key="1">
    <citation type="submission" date="2011-02" db="EMBL/GenBank/DDBJ databases">
        <title>The genome of the leaf-cutting ant Acromyrmex echinatior suggests key adaptations to social evolution and fungus farming.</title>
        <authorList>
            <person name="Nygaard S."/>
            <person name="Zhang G."/>
        </authorList>
    </citation>
    <scope>NUCLEOTIDE SEQUENCE</scope>
</reference>
<dbReference type="InterPro" id="IPR036179">
    <property type="entry name" value="Ig-like_dom_sf"/>
</dbReference>
<evidence type="ECO:0000313" key="3">
    <source>
        <dbReference type="Proteomes" id="UP000007755"/>
    </source>
</evidence>
<dbReference type="SUPFAM" id="SSF48726">
    <property type="entry name" value="Immunoglobulin"/>
    <property type="match status" value="1"/>
</dbReference>
<dbReference type="SMART" id="SM00409">
    <property type="entry name" value="IG"/>
    <property type="match status" value="1"/>
</dbReference>
<sequence>MPCVPVLIFLKGANCLRGVSLEVSPEVVQRGEKVLLQCNYDLENAPLYSLKWYRGRHEFYRFSPTEESSTKTFNISGINVDPDKSNNSQVMLRNVDFGLSGTFICEVTADAPTFSTASASKNLTVVCKYMPWYYPVSRNFAHAQGRLPLLPLSRAIALRTSELSDWGNSVTGIADYIYAFGNASHFVLPPEKPVIVSERDRYDPGDMLRANCSLPPSKPPVRISFTLNSMPPPGAPNEILITMIRAKMLSSNFCRAKRRGTGTASGDALPIISGDDVARISLADTAKCKMKAWSRLDRGNPKFTIDFDRAEFRL</sequence>
<dbReference type="InterPro" id="IPR003599">
    <property type="entry name" value="Ig_sub"/>
</dbReference>
<evidence type="ECO:0000313" key="2">
    <source>
        <dbReference type="EMBL" id="EGI70541.1"/>
    </source>
</evidence>
<dbReference type="STRING" id="103372.F4W5I1"/>
<evidence type="ECO:0000259" key="1">
    <source>
        <dbReference type="PROSITE" id="PS50835"/>
    </source>
</evidence>
<dbReference type="InterPro" id="IPR007110">
    <property type="entry name" value="Ig-like_dom"/>
</dbReference>
<dbReference type="Pfam" id="PF07686">
    <property type="entry name" value="V-set"/>
    <property type="match status" value="1"/>
</dbReference>
<protein>
    <recommendedName>
        <fullName evidence="1">Ig-like domain-containing protein</fullName>
    </recommendedName>
</protein>
<dbReference type="InterPro" id="IPR013106">
    <property type="entry name" value="Ig_V-set"/>
</dbReference>
<dbReference type="FunFam" id="2.60.40.10:FF:000437">
    <property type="entry name" value="Beat-IIIc, isoform A"/>
    <property type="match status" value="1"/>
</dbReference>
<name>F4W5I1_ACREC</name>